<evidence type="ECO:0000256" key="4">
    <source>
        <dbReference type="PROSITE-ProRule" id="PRU00282"/>
    </source>
</evidence>
<dbReference type="InterPro" id="IPR036047">
    <property type="entry name" value="F-box-like_dom_sf"/>
</dbReference>
<dbReference type="SUPFAM" id="SSF103506">
    <property type="entry name" value="Mitochondrial carrier"/>
    <property type="match status" value="1"/>
</dbReference>
<feature type="region of interest" description="Disordered" evidence="6">
    <location>
        <begin position="1"/>
        <end position="36"/>
    </location>
</feature>
<dbReference type="SUPFAM" id="SSF81383">
    <property type="entry name" value="F-box domain"/>
    <property type="match status" value="1"/>
</dbReference>
<feature type="compositionally biased region" description="Low complexity" evidence="6">
    <location>
        <begin position="81"/>
        <end position="91"/>
    </location>
</feature>
<dbReference type="CDD" id="cd09917">
    <property type="entry name" value="F-box_SF"/>
    <property type="match status" value="1"/>
</dbReference>
<dbReference type="GO" id="GO:0016020">
    <property type="term" value="C:membrane"/>
    <property type="evidence" value="ECO:0007669"/>
    <property type="project" value="UniProtKB-SubCell"/>
</dbReference>
<dbReference type="Gene3D" id="1.50.40.10">
    <property type="entry name" value="Mitochondrial carrier domain"/>
    <property type="match status" value="1"/>
</dbReference>
<evidence type="ECO:0000256" key="2">
    <source>
        <dbReference type="ARBA" id="ARBA00022692"/>
    </source>
</evidence>
<reference evidence="7" key="1">
    <citation type="submission" date="2023-03" db="EMBL/GenBank/DDBJ databases">
        <authorList>
            <person name="Julca I."/>
        </authorList>
    </citation>
    <scope>NUCLEOTIDE SEQUENCE</scope>
</reference>
<evidence type="ECO:0000313" key="8">
    <source>
        <dbReference type="Proteomes" id="UP001161247"/>
    </source>
</evidence>
<feature type="repeat" description="Solcar" evidence="4">
    <location>
        <begin position="469"/>
        <end position="540"/>
    </location>
</feature>
<evidence type="ECO:0000256" key="5">
    <source>
        <dbReference type="RuleBase" id="RU000488"/>
    </source>
</evidence>
<comment type="similarity">
    <text evidence="5">Belongs to the mitochondrial carrier (TC 2.A.29) family.</text>
</comment>
<organism evidence="7 8">
    <name type="scientific">Oldenlandia corymbosa var. corymbosa</name>
    <dbReference type="NCBI Taxonomy" id="529605"/>
    <lineage>
        <taxon>Eukaryota</taxon>
        <taxon>Viridiplantae</taxon>
        <taxon>Streptophyta</taxon>
        <taxon>Embryophyta</taxon>
        <taxon>Tracheophyta</taxon>
        <taxon>Spermatophyta</taxon>
        <taxon>Magnoliopsida</taxon>
        <taxon>eudicotyledons</taxon>
        <taxon>Gunneridae</taxon>
        <taxon>Pentapetalae</taxon>
        <taxon>asterids</taxon>
        <taxon>lamiids</taxon>
        <taxon>Gentianales</taxon>
        <taxon>Rubiaceae</taxon>
        <taxon>Rubioideae</taxon>
        <taxon>Spermacoceae</taxon>
        <taxon>Hedyotis-Oldenlandia complex</taxon>
        <taxon>Oldenlandia</taxon>
    </lineage>
</organism>
<keyword evidence="3 4" id="KW-0472">Membrane</keyword>
<feature type="region of interest" description="Disordered" evidence="6">
    <location>
        <begin position="55"/>
        <end position="110"/>
    </location>
</feature>
<keyword evidence="2 4" id="KW-0812">Transmembrane</keyword>
<feature type="compositionally biased region" description="Basic and acidic residues" evidence="6">
    <location>
        <begin position="23"/>
        <end position="35"/>
    </location>
</feature>
<evidence type="ECO:0000256" key="3">
    <source>
        <dbReference type="ARBA" id="ARBA00023136"/>
    </source>
</evidence>
<dbReference type="InterPro" id="IPR023395">
    <property type="entry name" value="MCP_dom_sf"/>
</dbReference>
<gene>
    <name evidence="7" type="ORF">OLC1_LOCUS16165</name>
</gene>
<protein>
    <submittedName>
        <fullName evidence="7">OLC1v1007481C1</fullName>
    </submittedName>
</protein>
<dbReference type="Pfam" id="PF00153">
    <property type="entry name" value="Mito_carr"/>
    <property type="match status" value="1"/>
</dbReference>
<dbReference type="EMBL" id="OX459122">
    <property type="protein sequence ID" value="CAI9107983.1"/>
    <property type="molecule type" value="Genomic_DNA"/>
</dbReference>
<name>A0AAV1DM40_OLDCO</name>
<evidence type="ECO:0000256" key="1">
    <source>
        <dbReference type="ARBA" id="ARBA00004141"/>
    </source>
</evidence>
<feature type="compositionally biased region" description="Basic and acidic residues" evidence="6">
    <location>
        <begin position="92"/>
        <end position="103"/>
    </location>
</feature>
<comment type="subcellular location">
    <subcellularLocation>
        <location evidence="1">Membrane</location>
        <topology evidence="1">Multi-pass membrane protein</topology>
    </subcellularLocation>
</comment>
<dbReference type="AlphaFoldDB" id="A0AAV1DM40"/>
<sequence length="540" mass="60938">MGEKKEKESSATMESKNCNAARKSRDSSEVNHPDRNSCYSAEMKAVVEFDPIIPDERISDDYSGHQAEQGDGNILSEKQDSSTAEASSESTDSTRAERREVALKNDGQPTAGVPAWLPDDILHHLIATLPADQIGRLSCVQKAWRNLPRVPHIITTQLSFARFGISQKRLIFKEGFNKDKSFKQMPLRSILDFTNSPRRDSERTGAHDFAPVLQCGREDQNFKSVVAIGYKTEVNVVLWLFSVNDRDEIIRGIKRFNLNKGRWECIGDNFIGFIGQQNSCLMYEEDVYFIALMEEDWVIINTDIAANEVGRIHLPSVVEANMKIDTIAIDLIDGVLHLSHYDLDEIRIFVRISGSWLQHCRVPWIRPMFFELRRRWRPLCWLDEQRLLLSNDIDVRVYCMSRHRFEFWNLNEAIISATTLLSLCDSFGVGIVCWAAELQVALSGHIITLSLFVGSTGADGSSTNKVSPLYRILLNDPDLIGDAIEALASNPAELAMTRMQGHSNHLAFHALHHTASSEGILALWKGACSGVLRTMTLNFW</sequence>
<evidence type="ECO:0000256" key="6">
    <source>
        <dbReference type="SAM" id="MobiDB-lite"/>
    </source>
</evidence>
<evidence type="ECO:0000313" key="7">
    <source>
        <dbReference type="EMBL" id="CAI9107983.1"/>
    </source>
</evidence>
<proteinExistence type="inferred from homology"/>
<dbReference type="PROSITE" id="PS50920">
    <property type="entry name" value="SOLCAR"/>
    <property type="match status" value="1"/>
</dbReference>
<accession>A0AAV1DM40</accession>
<dbReference type="InterPro" id="IPR018108">
    <property type="entry name" value="MCP_transmembrane"/>
</dbReference>
<keyword evidence="8" id="KW-1185">Reference proteome</keyword>
<dbReference type="Proteomes" id="UP001161247">
    <property type="component" value="Chromosome 5"/>
</dbReference>
<keyword evidence="5" id="KW-0813">Transport</keyword>